<feature type="compositionally biased region" description="Basic and acidic residues" evidence="1">
    <location>
        <begin position="100"/>
        <end position="114"/>
    </location>
</feature>
<dbReference type="EMBL" id="SKBQ01000059">
    <property type="protein sequence ID" value="TPX10346.1"/>
    <property type="molecule type" value="Genomic_DNA"/>
</dbReference>
<keyword evidence="3" id="KW-1185">Reference proteome</keyword>
<dbReference type="InParanoid" id="A0A507AUF5"/>
<evidence type="ECO:0000256" key="1">
    <source>
        <dbReference type="SAM" id="MobiDB-lite"/>
    </source>
</evidence>
<feature type="compositionally biased region" description="Acidic residues" evidence="1">
    <location>
        <begin position="90"/>
        <end position="99"/>
    </location>
</feature>
<evidence type="ECO:0000313" key="3">
    <source>
        <dbReference type="Proteomes" id="UP000319257"/>
    </source>
</evidence>
<feature type="compositionally biased region" description="Polar residues" evidence="1">
    <location>
        <begin position="744"/>
        <end position="754"/>
    </location>
</feature>
<feature type="compositionally biased region" description="Polar residues" evidence="1">
    <location>
        <begin position="952"/>
        <end position="961"/>
    </location>
</feature>
<protein>
    <submittedName>
        <fullName evidence="2">Uncharacterized protein</fullName>
    </submittedName>
</protein>
<feature type="compositionally biased region" description="Basic and acidic residues" evidence="1">
    <location>
        <begin position="430"/>
        <end position="452"/>
    </location>
</feature>
<dbReference type="GeneID" id="41976198"/>
<feature type="compositionally biased region" description="Pro residues" evidence="1">
    <location>
        <begin position="996"/>
        <end position="1006"/>
    </location>
</feature>
<feature type="region of interest" description="Disordered" evidence="1">
    <location>
        <begin position="660"/>
        <end position="914"/>
    </location>
</feature>
<accession>A0A507AUF5</accession>
<feature type="compositionally biased region" description="Polar residues" evidence="1">
    <location>
        <begin position="718"/>
        <end position="736"/>
    </location>
</feature>
<feature type="region of interest" description="Disordered" evidence="1">
    <location>
        <begin position="926"/>
        <end position="1202"/>
    </location>
</feature>
<feature type="region of interest" description="Disordered" evidence="1">
    <location>
        <begin position="45"/>
        <end position="138"/>
    </location>
</feature>
<reference evidence="2 3" key="1">
    <citation type="submission" date="2019-06" db="EMBL/GenBank/DDBJ databases">
        <title>Draft genome sequence of the filamentous fungus Phialemoniopsis curvata isolated from diesel fuel.</title>
        <authorList>
            <person name="Varaljay V.A."/>
            <person name="Lyon W.J."/>
            <person name="Crouch A.L."/>
            <person name="Drake C.E."/>
            <person name="Hollomon J.M."/>
            <person name="Nadeau L.J."/>
            <person name="Nunn H.S."/>
            <person name="Stevenson B.S."/>
            <person name="Bojanowski C.L."/>
            <person name="Crookes-Goodson W.J."/>
        </authorList>
    </citation>
    <scope>NUCLEOTIDE SEQUENCE [LARGE SCALE GENOMIC DNA]</scope>
    <source>
        <strain evidence="2 3">D216</strain>
    </source>
</reference>
<feature type="compositionally biased region" description="Basic and acidic residues" evidence="1">
    <location>
        <begin position="223"/>
        <end position="251"/>
    </location>
</feature>
<dbReference type="RefSeq" id="XP_030992057.1">
    <property type="nucleotide sequence ID" value="XM_031143640.1"/>
</dbReference>
<feature type="compositionally biased region" description="Basic and acidic residues" evidence="1">
    <location>
        <begin position="864"/>
        <end position="878"/>
    </location>
</feature>
<feature type="region of interest" description="Disordered" evidence="1">
    <location>
        <begin position="152"/>
        <end position="376"/>
    </location>
</feature>
<dbReference type="OrthoDB" id="5245577at2759"/>
<gene>
    <name evidence="2" type="ORF">E0L32_008751</name>
</gene>
<feature type="compositionally biased region" description="Basic and acidic residues" evidence="1">
    <location>
        <begin position="1175"/>
        <end position="1196"/>
    </location>
</feature>
<feature type="compositionally biased region" description="Polar residues" evidence="1">
    <location>
        <begin position="310"/>
        <end position="324"/>
    </location>
</feature>
<dbReference type="STRING" id="1093900.A0A507AUF5"/>
<feature type="compositionally biased region" description="Low complexity" evidence="1">
    <location>
        <begin position="1109"/>
        <end position="1121"/>
    </location>
</feature>
<feature type="compositionally biased region" description="Basic and acidic residues" evidence="1">
    <location>
        <begin position="563"/>
        <end position="578"/>
    </location>
</feature>
<feature type="compositionally biased region" description="Basic and acidic residues" evidence="1">
    <location>
        <begin position="932"/>
        <end position="951"/>
    </location>
</feature>
<comment type="caution">
    <text evidence="2">The sequence shown here is derived from an EMBL/GenBank/DDBJ whole genome shotgun (WGS) entry which is preliminary data.</text>
</comment>
<proteinExistence type="predicted"/>
<feature type="region of interest" description="Disordered" evidence="1">
    <location>
        <begin position="391"/>
        <end position="605"/>
    </location>
</feature>
<feature type="compositionally biased region" description="Basic and acidic residues" evidence="1">
    <location>
        <begin position="894"/>
        <end position="910"/>
    </location>
</feature>
<organism evidence="2 3">
    <name type="scientific">Thyridium curvatum</name>
    <dbReference type="NCBI Taxonomy" id="1093900"/>
    <lineage>
        <taxon>Eukaryota</taxon>
        <taxon>Fungi</taxon>
        <taxon>Dikarya</taxon>
        <taxon>Ascomycota</taxon>
        <taxon>Pezizomycotina</taxon>
        <taxon>Sordariomycetes</taxon>
        <taxon>Sordariomycetidae</taxon>
        <taxon>Thyridiales</taxon>
        <taxon>Thyridiaceae</taxon>
        <taxon>Thyridium</taxon>
    </lineage>
</organism>
<feature type="compositionally biased region" description="Basic and acidic residues" evidence="1">
    <location>
        <begin position="976"/>
        <end position="992"/>
    </location>
</feature>
<sequence length="1202" mass="130638">MASVPDLVSQMHDTLTTIHSTLASLSTTSHAERLDALEHQREQALSSLSSTFEAENDDLAHKRRATRQEIAERRRREDEEREAARRREDAELENQELGEDTERRKKFDNERTGLEEEVEKEMEGVEREAGAMLEEGRRTLEALEEKRRELNRLIDEQLKMPLPAAPTRRRGRSSLDQTPLNQAVAANSKPPESIADITDRNVSSNTPLKAREADTGSATASEPVRDVDIGGIRALDKPETETEVTQGHDDSAGDPPSSPKSRPSSLLGKMGNAVLSLVGSSDNDEEKRRSGSPEGYRPEWSAPGGYPLSDVQSPLENTQVNSPVAETDHGQHVPDPEPDLVSMAKQVPLPEDRDAQSADDIQQDTVTPAGDPHLDVVDRNHNLEMLDAGSAPEEMDTSAVGKLHQDQDVVPEAQLDLSGKEPIKGTMTHGMDEPERLVLLRSESDIRARESDTDGQQMDADATVQAETEHVIEETPDSEVGQGSHQEGVVGSSEEPGSALLSADKLEVAEQIASHTDHPFREDDDGGAVPSSEVVHEDIVDQSSDTSTAVDEHGPNDNAYQESVEHGSEGAADEKLYHSDASSPVRTPRSAVGHHELDGTTVEEVIDADRALSPVPGQSKLGHMEQEKKNFALPEPASIHVNGETGVDYWDEKATAPQIEYVPGGGATSENDPEHSQDSTTAHEPRACGDVPVYEDRGAIDESADGPTSLVEQLPVSDRSSASEMLEETGTNQSRLISDETETESSTPMASSSLTEKESDMFVTPLESAVTEFPSNPDLATVELDQHRVDLANKPLKRSGADQGELQHPSTDIGDGSNGIESESAATVQGQEHLFDLDDEEEDDQGSDVEYGDRASDSETVETLPRERESDRHLDNGHHTSATSLEGIPDNSSAEEKTKPFLGGAKEETAAKAAIDSSQTFCAPLQFQEMSLPHDERRETDKRFVVDKSSPEDNATGTSQGNDERVNTGLQPSPLSRDEMKSPVKGLADSRHAPARPAPPLTPPRQTPKRERQDSDASLFTPRDVTNIPWHSRNEMTPVSLHDRTLSSASTSEPLYDPPLGGNYDSDIRETGDSASVAHGRNSQGRTAMLAKWQERESSPAITPPPQPASNRSSVASAASSNLFQKMRNIFEQPQGSSTPVGSRHNSVGDGGSPTLTRPASGTWLRRQEATAASEKQRLLGEDEDEQHQRRVDERSALLSSY</sequence>
<dbReference type="Proteomes" id="UP000319257">
    <property type="component" value="Unassembled WGS sequence"/>
</dbReference>
<feature type="compositionally biased region" description="Basic and acidic residues" evidence="1">
    <location>
        <begin position="121"/>
        <end position="138"/>
    </location>
</feature>
<feature type="compositionally biased region" description="Polar residues" evidence="1">
    <location>
        <begin position="174"/>
        <end position="185"/>
    </location>
</feature>
<name>A0A507AUF5_9PEZI</name>
<feature type="compositionally biased region" description="Basic and acidic residues" evidence="1">
    <location>
        <begin position="66"/>
        <end position="89"/>
    </location>
</feature>
<feature type="compositionally biased region" description="Acidic residues" evidence="1">
    <location>
        <begin position="837"/>
        <end position="847"/>
    </location>
</feature>
<feature type="compositionally biased region" description="Polar residues" evidence="1">
    <location>
        <begin position="1132"/>
        <end position="1146"/>
    </location>
</feature>
<evidence type="ECO:0000313" key="2">
    <source>
        <dbReference type="EMBL" id="TPX10346.1"/>
    </source>
</evidence>
<feature type="compositionally biased region" description="Polar residues" evidence="1">
    <location>
        <begin position="819"/>
        <end position="830"/>
    </location>
</feature>
<feature type="compositionally biased region" description="Basic and acidic residues" evidence="1">
    <location>
        <begin position="672"/>
        <end position="687"/>
    </location>
</feature>
<dbReference type="AlphaFoldDB" id="A0A507AUF5"/>
<feature type="compositionally biased region" description="Basic and acidic residues" evidence="1">
    <location>
        <begin position="326"/>
        <end position="335"/>
    </location>
</feature>